<feature type="coiled-coil region" evidence="9">
    <location>
        <begin position="38"/>
        <end position="97"/>
    </location>
</feature>
<comment type="similarity">
    <text evidence="2">Belongs to the COG7 family.</text>
</comment>
<accession>A0AAN8WIH5</accession>
<dbReference type="InterPro" id="IPR019335">
    <property type="entry name" value="COG7"/>
</dbReference>
<evidence type="ECO:0000256" key="8">
    <source>
        <dbReference type="ARBA" id="ARBA00031345"/>
    </source>
</evidence>
<dbReference type="GO" id="GO:0006886">
    <property type="term" value="P:intracellular protein transport"/>
    <property type="evidence" value="ECO:0007669"/>
    <property type="project" value="InterPro"/>
</dbReference>
<evidence type="ECO:0000256" key="1">
    <source>
        <dbReference type="ARBA" id="ARBA00004395"/>
    </source>
</evidence>
<dbReference type="Proteomes" id="UP001381693">
    <property type="component" value="Unassembled WGS sequence"/>
</dbReference>
<reference evidence="10 11" key="1">
    <citation type="submission" date="2023-11" db="EMBL/GenBank/DDBJ databases">
        <title>Halocaridina rubra genome assembly.</title>
        <authorList>
            <person name="Smith C."/>
        </authorList>
    </citation>
    <scope>NUCLEOTIDE SEQUENCE [LARGE SCALE GENOMIC DNA]</scope>
    <source>
        <strain evidence="10">EP-1</strain>
        <tissue evidence="10">Whole</tissue>
    </source>
</reference>
<evidence type="ECO:0000256" key="7">
    <source>
        <dbReference type="ARBA" id="ARBA00023136"/>
    </source>
</evidence>
<keyword evidence="5" id="KW-0653">Protein transport</keyword>
<dbReference type="Pfam" id="PF10191">
    <property type="entry name" value="COG7"/>
    <property type="match status" value="2"/>
</dbReference>
<evidence type="ECO:0000313" key="10">
    <source>
        <dbReference type="EMBL" id="KAK7066855.1"/>
    </source>
</evidence>
<dbReference type="EMBL" id="JAXCGZ010018995">
    <property type="protein sequence ID" value="KAK7066855.1"/>
    <property type="molecule type" value="Genomic_DNA"/>
</dbReference>
<gene>
    <name evidence="10" type="primary">COG7</name>
    <name evidence="10" type="ORF">SK128_006835</name>
</gene>
<dbReference type="GO" id="GO:0000139">
    <property type="term" value="C:Golgi membrane"/>
    <property type="evidence" value="ECO:0007669"/>
    <property type="project" value="UniProtKB-SubCell"/>
</dbReference>
<evidence type="ECO:0000313" key="11">
    <source>
        <dbReference type="Proteomes" id="UP001381693"/>
    </source>
</evidence>
<protein>
    <recommendedName>
        <fullName evidence="3">Conserved oligomeric Golgi complex subunit 7</fullName>
    </recommendedName>
    <alternativeName>
        <fullName evidence="8">Component of oligomeric Golgi complex 7</fullName>
    </alternativeName>
</protein>
<comment type="caution">
    <text evidence="10">The sequence shown here is derived from an EMBL/GenBank/DDBJ whole genome shotgun (WGS) entry which is preliminary data.</text>
</comment>
<dbReference type="PANTHER" id="PTHR21443:SF0">
    <property type="entry name" value="CONSERVED OLIGOMERIC GOLGI COMPLEX SUBUNIT 7"/>
    <property type="match status" value="1"/>
</dbReference>
<keyword evidence="4" id="KW-0813">Transport</keyword>
<dbReference type="GO" id="GO:0017119">
    <property type="term" value="C:Golgi transport complex"/>
    <property type="evidence" value="ECO:0007669"/>
    <property type="project" value="InterPro"/>
</dbReference>
<evidence type="ECO:0000256" key="4">
    <source>
        <dbReference type="ARBA" id="ARBA00022448"/>
    </source>
</evidence>
<dbReference type="AlphaFoldDB" id="A0AAN8WIH5"/>
<name>A0AAN8WIH5_HALRR</name>
<keyword evidence="6" id="KW-0333">Golgi apparatus</keyword>
<evidence type="ECO:0000256" key="6">
    <source>
        <dbReference type="ARBA" id="ARBA00023034"/>
    </source>
</evidence>
<keyword evidence="7" id="KW-0472">Membrane</keyword>
<dbReference type="GO" id="GO:0006890">
    <property type="term" value="P:retrograde vesicle-mediated transport, Golgi to endoplasmic reticulum"/>
    <property type="evidence" value="ECO:0007669"/>
    <property type="project" value="TreeGrafter"/>
</dbReference>
<evidence type="ECO:0000256" key="5">
    <source>
        <dbReference type="ARBA" id="ARBA00022927"/>
    </source>
</evidence>
<dbReference type="GO" id="GO:0007030">
    <property type="term" value="P:Golgi organization"/>
    <property type="evidence" value="ECO:0007669"/>
    <property type="project" value="TreeGrafter"/>
</dbReference>
<organism evidence="10 11">
    <name type="scientific">Halocaridina rubra</name>
    <name type="common">Hawaiian red shrimp</name>
    <dbReference type="NCBI Taxonomy" id="373956"/>
    <lineage>
        <taxon>Eukaryota</taxon>
        <taxon>Metazoa</taxon>
        <taxon>Ecdysozoa</taxon>
        <taxon>Arthropoda</taxon>
        <taxon>Crustacea</taxon>
        <taxon>Multicrustacea</taxon>
        <taxon>Malacostraca</taxon>
        <taxon>Eumalacostraca</taxon>
        <taxon>Eucarida</taxon>
        <taxon>Decapoda</taxon>
        <taxon>Pleocyemata</taxon>
        <taxon>Caridea</taxon>
        <taxon>Atyoidea</taxon>
        <taxon>Atyidae</taxon>
        <taxon>Halocaridina</taxon>
    </lineage>
</organism>
<evidence type="ECO:0000256" key="9">
    <source>
        <dbReference type="SAM" id="Coils"/>
    </source>
</evidence>
<evidence type="ECO:0000256" key="3">
    <source>
        <dbReference type="ARBA" id="ARBA00020984"/>
    </source>
</evidence>
<keyword evidence="9" id="KW-0175">Coiled coil</keyword>
<keyword evidence="11" id="KW-1185">Reference proteome</keyword>
<dbReference type="PANTHER" id="PTHR21443">
    <property type="entry name" value="CONSERVED OLIGOMERIC GOLGI COMPLEX COMPONENT 7"/>
    <property type="match status" value="1"/>
</dbReference>
<comment type="subcellular location">
    <subcellularLocation>
        <location evidence="1">Golgi apparatus membrane</location>
        <topology evidence="1">Peripheral membrane protein</topology>
    </subcellularLocation>
</comment>
<proteinExistence type="inferred from homology"/>
<sequence>MDLTAFSQESFDPKNWINNVFRSQEAQQNRDQYASSLVMRLQLAIQEVNNALEETSQQVVGSLPRVIRDIESLGHEVAVLKNQMNSVRQDIEKVEQNTATSMQTLVKLDTVKSRFVASSQALREADNWSTLTTDIEEVMDSGDIEAIAGKLVALQNCLAILTHAPDYEERVAHLESLKVRLEAQASPHIVAAFQQHNLEESVKYARLLRSLGRVSELESYYHKCEIGQLAIVWRGGVEGSQLSGPPVWLESFYDKIATLISQQLRWCGQVFEGSDPSHLLSQLAASSLTSLDPPVSQVLAAAAKQQEEPLSFLVSVKTAGDNFLHDFESTVGTAKPGQDVFIQSQHIVTQAVYNPLQDQVSKYQEYEEALLLSHLISADIVKSDLSETLHGLREYCGKLSAQADAAAERCLKLTNGWSFPALVRALATYLEQFTSRLSHAARNVEKQKASITDDWTVFTTCLNLIQAAGELVMAVDSTEHSLATRFTNAAAKFIWDPVTPLTATPDLLLSRERVEGLKNMVTKVVEEDGRLLESSLTQAQEQCQASVEAALHTIISPVSSQLASMPDLPAWNTRQGAAAHLSFSFSPQEYITQIGQYLMTLPQHLEPLLVNHSPALNRALQEANTSATSPGGRVVSESEVSAADFLINSVGQNTCKLYTDAILKIPEISSSMITQLTTDIDYICNILEDLGVTTCDPLDKLNNLLKAPVEQYWKIAPGNNPRLIAAVRQMRNIPVQS</sequence>
<evidence type="ECO:0000256" key="2">
    <source>
        <dbReference type="ARBA" id="ARBA00005831"/>
    </source>
</evidence>